<dbReference type="InterPro" id="IPR000531">
    <property type="entry name" value="Beta-barrel_TonB"/>
</dbReference>
<keyword evidence="3 8" id="KW-1134">Transmembrane beta strand</keyword>
<gene>
    <name evidence="12" type="ORF">CS053_07720</name>
</gene>
<keyword evidence="7 8" id="KW-0998">Cell outer membrane</keyword>
<evidence type="ECO:0000256" key="2">
    <source>
        <dbReference type="ARBA" id="ARBA00022448"/>
    </source>
</evidence>
<dbReference type="InterPro" id="IPR037066">
    <property type="entry name" value="Plug_dom_sf"/>
</dbReference>
<dbReference type="InterPro" id="IPR012910">
    <property type="entry name" value="Plug_dom"/>
</dbReference>
<dbReference type="Pfam" id="PF07715">
    <property type="entry name" value="Plug"/>
    <property type="match status" value="1"/>
</dbReference>
<keyword evidence="6 8" id="KW-0472">Membrane</keyword>
<accession>A0A5B9E2B2</accession>
<evidence type="ECO:0000256" key="9">
    <source>
        <dbReference type="RuleBase" id="RU003357"/>
    </source>
</evidence>
<proteinExistence type="inferred from homology"/>
<evidence type="ECO:0000256" key="1">
    <source>
        <dbReference type="ARBA" id="ARBA00004571"/>
    </source>
</evidence>
<dbReference type="GO" id="GO:0009279">
    <property type="term" value="C:cell outer membrane"/>
    <property type="evidence" value="ECO:0007669"/>
    <property type="project" value="UniProtKB-SubCell"/>
</dbReference>
<dbReference type="EMBL" id="CP042807">
    <property type="protein sequence ID" value="QEE24406.1"/>
    <property type="molecule type" value="Genomic_DNA"/>
</dbReference>
<sequence>MRQNQFSSHNSRFSRTPETRRLKFHPLSDVVRTTLMLGLLACAGTLQAQDASSAPDASKAKTMQAVTVTGSLIRRVDLETSNPVITIDSSQIQASGKPTLGDLLQQLPAVAGNATNPSIDNGGGTGASTISLRGLGDNRTLVLVNGRRLAYDDVNSIPSNMIERIEVLSDGASSVYGSDAIGGVVNFILKDHYQGVQVSSDYGESSHGDGNRRNFSVLAGISGDRYNLIVGATQQSMNSISASARSYSQNALALSNGQVIKLGSSTVPTGLIQNADGTYVTLNHGVSGATSLSDYHTFGPADSYNYQPYNLIETPQKRTNLSLVGDFKITPNVDAYTNIFYTKTAASQIIAPVPIVANADDFFISKNNYYNPFGVDFGTDRATGQSANDFNTRLTSLGNRNIANLTYDLQFAVGLRGGFGESSWQWNTDVNYGKVRNNVESNGFLNYAELQQGVGPSFLNSSTGTVTCGTPSAPISNCTPINLFNINDPNTVTALKKIVVNPLYYNDYTTKQFEASANGELFDLPAGPVSLAAGLSYRKESLDDGTDTPIATGITSGDYAGLCGVVESCGTVLSGSFNVKELYAEALIPVLANKPFFHSLNIDIGSRYSDYNLSGSTTNSKLAVEWRPIADLLLRGTVSQVFRAPNISELYAGTSGGALVATDICDGYTGGHAQACVNVPTDGSFQQLNPQLGVKGSGSVAAGYDLKPEHGKSFDFGMVYDPHWLPGLSFSADLWRINLTDTIVDGLDPTTILNECYFSNKLCGLIHRGGNGQISYIALPTVNLGNTSTKGVDSSVQYSFKTERYGKFTASLNGTYMARYDVEPVPGDPSVATVHCAGSFCPAYGEFPRWRALGTLNWSRGDWSATWTLRYVGRTKVGSADLSQGYSADGVIGGVVHKIGAYAYNNLSANYKFSKYHTTLSLGVDNIADKQPPMFYQWGSNSNTDAYTYDLIGRYYWMRATVSF</sequence>
<evidence type="ECO:0000313" key="12">
    <source>
        <dbReference type="EMBL" id="QEE24406.1"/>
    </source>
</evidence>
<comment type="similarity">
    <text evidence="8 9">Belongs to the TonB-dependent receptor family.</text>
</comment>
<dbReference type="Gene3D" id="2.40.170.20">
    <property type="entry name" value="TonB-dependent receptor, beta-barrel domain"/>
    <property type="match status" value="1"/>
</dbReference>
<dbReference type="InterPro" id="IPR036942">
    <property type="entry name" value="Beta-barrel_TonB_sf"/>
</dbReference>
<dbReference type="PANTHER" id="PTHR47234:SF2">
    <property type="entry name" value="TONB-DEPENDENT RECEPTOR"/>
    <property type="match status" value="1"/>
</dbReference>
<dbReference type="KEGG" id="rgl:CS053_07720"/>
<dbReference type="Gene3D" id="2.170.130.10">
    <property type="entry name" value="TonB-dependent receptor, plug domain"/>
    <property type="match status" value="1"/>
</dbReference>
<dbReference type="Proteomes" id="UP000321807">
    <property type="component" value="Chromosome"/>
</dbReference>
<name>A0A5B9E2B2_9GAMM</name>
<evidence type="ECO:0000256" key="5">
    <source>
        <dbReference type="ARBA" id="ARBA00023077"/>
    </source>
</evidence>
<reference evidence="12 13" key="1">
    <citation type="submission" date="2019-08" db="EMBL/GenBank/DDBJ databases">
        <title>Complete genome sequence of Rhodanobacter glycinis strain T01E-68 isolated from tomato root.</title>
        <authorList>
            <person name="Weon H.-Y."/>
            <person name="Lee S.A."/>
        </authorList>
    </citation>
    <scope>NUCLEOTIDE SEQUENCE [LARGE SCALE GENOMIC DNA]</scope>
    <source>
        <strain evidence="12 13">T01E-68</strain>
    </source>
</reference>
<dbReference type="Pfam" id="PF00593">
    <property type="entry name" value="TonB_dep_Rec_b-barrel"/>
    <property type="match status" value="1"/>
</dbReference>
<dbReference type="CDD" id="cd01347">
    <property type="entry name" value="ligand_gated_channel"/>
    <property type="match status" value="1"/>
</dbReference>
<evidence type="ECO:0000256" key="3">
    <source>
        <dbReference type="ARBA" id="ARBA00022452"/>
    </source>
</evidence>
<keyword evidence="4 8" id="KW-0812">Transmembrane</keyword>
<dbReference type="AlphaFoldDB" id="A0A5B9E2B2"/>
<evidence type="ECO:0000256" key="8">
    <source>
        <dbReference type="PROSITE-ProRule" id="PRU01360"/>
    </source>
</evidence>
<organism evidence="12 13">
    <name type="scientific">Rhodanobacter glycinis</name>
    <dbReference type="NCBI Taxonomy" id="582702"/>
    <lineage>
        <taxon>Bacteria</taxon>
        <taxon>Pseudomonadati</taxon>
        <taxon>Pseudomonadota</taxon>
        <taxon>Gammaproteobacteria</taxon>
        <taxon>Lysobacterales</taxon>
        <taxon>Rhodanobacteraceae</taxon>
        <taxon>Rhodanobacter</taxon>
    </lineage>
</organism>
<evidence type="ECO:0000313" key="13">
    <source>
        <dbReference type="Proteomes" id="UP000321807"/>
    </source>
</evidence>
<evidence type="ECO:0000259" key="10">
    <source>
        <dbReference type="Pfam" id="PF00593"/>
    </source>
</evidence>
<protein>
    <submittedName>
        <fullName evidence="12">TonB-dependent receptor</fullName>
    </submittedName>
</protein>
<keyword evidence="2 8" id="KW-0813">Transport</keyword>
<feature type="domain" description="TonB-dependent receptor plug" evidence="11">
    <location>
        <begin position="79"/>
        <end position="184"/>
    </location>
</feature>
<keyword evidence="12" id="KW-0675">Receptor</keyword>
<evidence type="ECO:0000256" key="7">
    <source>
        <dbReference type="ARBA" id="ARBA00023237"/>
    </source>
</evidence>
<feature type="domain" description="TonB-dependent receptor-like beta-barrel" evidence="10">
    <location>
        <begin position="368"/>
        <end position="927"/>
    </location>
</feature>
<dbReference type="PANTHER" id="PTHR47234">
    <property type="match status" value="1"/>
</dbReference>
<dbReference type="PROSITE" id="PS52016">
    <property type="entry name" value="TONB_DEPENDENT_REC_3"/>
    <property type="match status" value="1"/>
</dbReference>
<evidence type="ECO:0000256" key="6">
    <source>
        <dbReference type="ARBA" id="ARBA00023136"/>
    </source>
</evidence>
<evidence type="ECO:0000259" key="11">
    <source>
        <dbReference type="Pfam" id="PF07715"/>
    </source>
</evidence>
<dbReference type="SUPFAM" id="SSF56935">
    <property type="entry name" value="Porins"/>
    <property type="match status" value="1"/>
</dbReference>
<keyword evidence="5 9" id="KW-0798">TonB box</keyword>
<evidence type="ECO:0000256" key="4">
    <source>
        <dbReference type="ARBA" id="ARBA00022692"/>
    </source>
</evidence>
<comment type="subcellular location">
    <subcellularLocation>
        <location evidence="1 8">Cell outer membrane</location>
        <topology evidence="1 8">Multi-pass membrane protein</topology>
    </subcellularLocation>
</comment>
<dbReference type="InterPro" id="IPR039426">
    <property type="entry name" value="TonB-dep_rcpt-like"/>
</dbReference>